<accession>A0ABQ8QGU5</accession>
<organism evidence="2 3">
    <name type="scientific">Lentinula boryana</name>
    <dbReference type="NCBI Taxonomy" id="40481"/>
    <lineage>
        <taxon>Eukaryota</taxon>
        <taxon>Fungi</taxon>
        <taxon>Dikarya</taxon>
        <taxon>Basidiomycota</taxon>
        <taxon>Agaricomycotina</taxon>
        <taxon>Agaricomycetes</taxon>
        <taxon>Agaricomycetidae</taxon>
        <taxon>Agaricales</taxon>
        <taxon>Marasmiineae</taxon>
        <taxon>Omphalotaceae</taxon>
        <taxon>Lentinula</taxon>
    </lineage>
</organism>
<feature type="domain" description="ChrR-like cupin" evidence="1">
    <location>
        <begin position="25"/>
        <end position="123"/>
    </location>
</feature>
<evidence type="ECO:0000313" key="3">
    <source>
        <dbReference type="Proteomes" id="UP001163828"/>
    </source>
</evidence>
<evidence type="ECO:0000313" key="2">
    <source>
        <dbReference type="EMBL" id="KAJ3997725.1"/>
    </source>
</evidence>
<dbReference type="EMBL" id="MU790575">
    <property type="protein sequence ID" value="KAJ3997725.1"/>
    <property type="molecule type" value="Genomic_DNA"/>
</dbReference>
<dbReference type="Gene3D" id="2.60.120.10">
    <property type="entry name" value="Jelly Rolls"/>
    <property type="match status" value="1"/>
</dbReference>
<dbReference type="InterPro" id="IPR014710">
    <property type="entry name" value="RmlC-like_jellyroll"/>
</dbReference>
<gene>
    <name evidence="2" type="ORF">F5050DRAFT_1749819</name>
</gene>
<dbReference type="Proteomes" id="UP001163828">
    <property type="component" value="Unassembled WGS sequence"/>
</dbReference>
<dbReference type="Pfam" id="PF12973">
    <property type="entry name" value="Cupin_7"/>
    <property type="match status" value="1"/>
</dbReference>
<evidence type="ECO:0000259" key="1">
    <source>
        <dbReference type="Pfam" id="PF12973"/>
    </source>
</evidence>
<sequence>MSTTMHQKEFISLPPRPKPYASAEDALPWYSVGPGIWEYPLNSGSSSVSERVVIQWCEPNTKWPIDDSVITHEYIEEVVFLEGGLKDLTLQQEWGPGAYAYRLPGMKHGPYEASEKGCLEFVRCVGVRMEAKDDVNS</sequence>
<name>A0ABQ8QGU5_9AGAR</name>
<dbReference type="InterPro" id="IPR011051">
    <property type="entry name" value="RmlC_Cupin_sf"/>
</dbReference>
<proteinExistence type="predicted"/>
<comment type="caution">
    <text evidence="2">The sequence shown here is derived from an EMBL/GenBank/DDBJ whole genome shotgun (WGS) entry which is preliminary data.</text>
</comment>
<dbReference type="InterPro" id="IPR025979">
    <property type="entry name" value="ChrR-like_cupin_dom"/>
</dbReference>
<protein>
    <recommendedName>
        <fullName evidence="1">ChrR-like cupin domain-containing protein</fullName>
    </recommendedName>
</protein>
<keyword evidence="3" id="KW-1185">Reference proteome</keyword>
<dbReference type="SUPFAM" id="SSF51182">
    <property type="entry name" value="RmlC-like cupins"/>
    <property type="match status" value="1"/>
</dbReference>
<reference evidence="2" key="1">
    <citation type="submission" date="2022-08" db="EMBL/GenBank/DDBJ databases">
        <authorList>
            <consortium name="DOE Joint Genome Institute"/>
            <person name="Min B."/>
            <person name="Riley R."/>
            <person name="Sierra-Patev S."/>
            <person name="Naranjo-Ortiz M."/>
            <person name="Looney B."/>
            <person name="Konkel Z."/>
            <person name="Slot J.C."/>
            <person name="Sakamoto Y."/>
            <person name="Steenwyk J.L."/>
            <person name="Rokas A."/>
            <person name="Carro J."/>
            <person name="Camarero S."/>
            <person name="Ferreira P."/>
            <person name="Molpeceres G."/>
            <person name="Ruiz-Duenas F.J."/>
            <person name="Serrano A."/>
            <person name="Henrissat B."/>
            <person name="Drula E."/>
            <person name="Hughes K.W."/>
            <person name="Mata J.L."/>
            <person name="Ishikawa N.K."/>
            <person name="Vargas-Isla R."/>
            <person name="Ushijima S."/>
            <person name="Smith C.A."/>
            <person name="Ahrendt S."/>
            <person name="Andreopoulos W."/>
            <person name="He G."/>
            <person name="Labutti K."/>
            <person name="Lipzen A."/>
            <person name="Ng V."/>
            <person name="Sandor L."/>
            <person name="Barry K."/>
            <person name="Martinez A.T."/>
            <person name="Xiao Y."/>
            <person name="Gibbons J.G."/>
            <person name="Terashima K."/>
            <person name="Hibbett D.S."/>
            <person name="Grigoriev I.V."/>
        </authorList>
    </citation>
    <scope>NUCLEOTIDE SEQUENCE</scope>
    <source>
        <strain evidence="2">TFB10827</strain>
    </source>
</reference>